<organism evidence="11">
    <name type="scientific">Sesamum latifolium</name>
    <dbReference type="NCBI Taxonomy" id="2727402"/>
    <lineage>
        <taxon>Eukaryota</taxon>
        <taxon>Viridiplantae</taxon>
        <taxon>Streptophyta</taxon>
        <taxon>Embryophyta</taxon>
        <taxon>Tracheophyta</taxon>
        <taxon>Spermatophyta</taxon>
        <taxon>Magnoliopsida</taxon>
        <taxon>eudicotyledons</taxon>
        <taxon>Gunneridae</taxon>
        <taxon>Pentapetalae</taxon>
        <taxon>asterids</taxon>
        <taxon>lamiids</taxon>
        <taxon>Lamiales</taxon>
        <taxon>Pedaliaceae</taxon>
        <taxon>Sesamum</taxon>
    </lineage>
</organism>
<feature type="transmembrane region" description="Helical" evidence="10">
    <location>
        <begin position="7"/>
        <end position="25"/>
    </location>
</feature>
<evidence type="ECO:0000256" key="6">
    <source>
        <dbReference type="ARBA" id="ARBA00023002"/>
    </source>
</evidence>
<evidence type="ECO:0000256" key="3">
    <source>
        <dbReference type="ARBA" id="ARBA00010617"/>
    </source>
</evidence>
<dbReference type="InterPro" id="IPR002401">
    <property type="entry name" value="Cyt_P450_E_grp-I"/>
</dbReference>
<keyword evidence="10" id="KW-0812">Transmembrane</keyword>
<dbReference type="GO" id="GO:0016020">
    <property type="term" value="C:membrane"/>
    <property type="evidence" value="ECO:0007669"/>
    <property type="project" value="UniProtKB-SubCell"/>
</dbReference>
<dbReference type="GO" id="GO:0005506">
    <property type="term" value="F:iron ion binding"/>
    <property type="evidence" value="ECO:0007669"/>
    <property type="project" value="InterPro"/>
</dbReference>
<dbReference type="PRINTS" id="PR00463">
    <property type="entry name" value="EP450I"/>
</dbReference>
<evidence type="ECO:0000256" key="4">
    <source>
        <dbReference type="ARBA" id="ARBA00022617"/>
    </source>
</evidence>
<dbReference type="InterPro" id="IPR036396">
    <property type="entry name" value="Cyt_P450_sf"/>
</dbReference>
<proteinExistence type="inferred from homology"/>
<evidence type="ECO:0000256" key="2">
    <source>
        <dbReference type="ARBA" id="ARBA00004167"/>
    </source>
</evidence>
<dbReference type="FunFam" id="1.10.630.10:FF:000019">
    <property type="entry name" value="Cytochrome P450 family protein"/>
    <property type="match status" value="1"/>
</dbReference>
<dbReference type="InterPro" id="IPR001128">
    <property type="entry name" value="Cyt_P450"/>
</dbReference>
<evidence type="ECO:0000256" key="10">
    <source>
        <dbReference type="SAM" id="Phobius"/>
    </source>
</evidence>
<protein>
    <submittedName>
        <fullName evidence="11">Cytochrome</fullName>
    </submittedName>
</protein>
<dbReference type="PRINTS" id="PR00385">
    <property type="entry name" value="P450"/>
</dbReference>
<dbReference type="PANTHER" id="PTHR47943">
    <property type="entry name" value="CYTOCHROME P450 93A3-LIKE"/>
    <property type="match status" value="1"/>
</dbReference>
<dbReference type="Pfam" id="PF00067">
    <property type="entry name" value="p450"/>
    <property type="match status" value="1"/>
</dbReference>
<reference evidence="11" key="1">
    <citation type="submission" date="2020-06" db="EMBL/GenBank/DDBJ databases">
        <authorList>
            <person name="Li T."/>
            <person name="Hu X."/>
            <person name="Zhang T."/>
            <person name="Song X."/>
            <person name="Zhang H."/>
            <person name="Dai N."/>
            <person name="Sheng W."/>
            <person name="Hou X."/>
            <person name="Wei L."/>
        </authorList>
    </citation>
    <scope>NUCLEOTIDE SEQUENCE</scope>
    <source>
        <strain evidence="11">KEN1</strain>
        <tissue evidence="11">Leaf</tissue>
    </source>
</reference>
<evidence type="ECO:0000256" key="9">
    <source>
        <dbReference type="ARBA" id="ARBA00023136"/>
    </source>
</evidence>
<keyword evidence="6" id="KW-0560">Oxidoreductase</keyword>
<dbReference type="Gene3D" id="1.10.630.10">
    <property type="entry name" value="Cytochrome P450"/>
    <property type="match status" value="1"/>
</dbReference>
<keyword evidence="10" id="KW-1133">Transmembrane helix</keyword>
<evidence type="ECO:0000256" key="1">
    <source>
        <dbReference type="ARBA" id="ARBA00001971"/>
    </source>
</evidence>
<dbReference type="GO" id="GO:0004497">
    <property type="term" value="F:monooxygenase activity"/>
    <property type="evidence" value="ECO:0007669"/>
    <property type="project" value="UniProtKB-KW"/>
</dbReference>
<keyword evidence="7" id="KW-0408">Iron</keyword>
<dbReference type="SUPFAM" id="SSF48264">
    <property type="entry name" value="Cytochrome P450"/>
    <property type="match status" value="1"/>
</dbReference>
<keyword evidence="8" id="KW-0503">Monooxygenase</keyword>
<dbReference type="EMBL" id="JACGWN010000004">
    <property type="protein sequence ID" value="KAL0453014.1"/>
    <property type="molecule type" value="Genomic_DNA"/>
</dbReference>
<comment type="similarity">
    <text evidence="3">Belongs to the cytochrome P450 family.</text>
</comment>
<comment type="cofactor">
    <cofactor evidence="1">
        <name>heme</name>
        <dbReference type="ChEBI" id="CHEBI:30413"/>
    </cofactor>
</comment>
<evidence type="ECO:0000256" key="8">
    <source>
        <dbReference type="ARBA" id="ARBA00023033"/>
    </source>
</evidence>
<name>A0AAW2XIU1_9LAMI</name>
<evidence type="ECO:0000313" key="11">
    <source>
        <dbReference type="EMBL" id="KAL0453014.1"/>
    </source>
</evidence>
<evidence type="ECO:0000256" key="7">
    <source>
        <dbReference type="ARBA" id="ARBA00023004"/>
    </source>
</evidence>
<accession>A0AAW2XIU1</accession>
<comment type="subcellular location">
    <subcellularLocation>
        <location evidence="2">Membrane</location>
        <topology evidence="2">Single-pass membrane protein</topology>
    </subcellularLocation>
</comment>
<dbReference type="PANTHER" id="PTHR47943:SF8">
    <property type="entry name" value="CYTOCHROME P450"/>
    <property type="match status" value="1"/>
</dbReference>
<comment type="caution">
    <text evidence="11">The sequence shown here is derived from an EMBL/GenBank/DDBJ whole genome shotgun (WGS) entry which is preliminary data.</text>
</comment>
<keyword evidence="5" id="KW-0479">Metal-binding</keyword>
<keyword evidence="9 10" id="KW-0472">Membrane</keyword>
<sequence>MAEVREYLIFLIIGLISAILLRAFVKKRSSPRLPPSPLALPIIGHLHLIGPIAHQSFAKLSSRYGPLIHLYLGSFSCVVASSPEISKELLKTCESSILDRPHTVVSNNTTYGSKDFTFAPYGDYWRFVKKLCMSQLLGGQTLDLLLPVRRDEIKYLIDFLLVKANAGESVDMGREFMRMANNLISTMVMSRRCSEDEKEAGEVRRLVEDITELTGKFNLSDYIWFCKNLDLQGFRKRSNVLAGRLDGMLEKIIDEHQDERRKLKQTSKEGEVTKDLAHILLDIAEDESSEMKLTRENIKAFYRGGSDTSALSLEWGLAELINHPNVLRKAVEEIDSVVGKGRIVQESDIPRLPYLQAIVKEILRLHPPAPLIPRESTEDCTISGYHIPAKTRVFISAWALGRDPNYWKGPLEFRPESGRRGCPGTSLALLLVQTTLAAMIQCFEWKVEGGNGTVDMEEGPGVTLPKAHHLVCSPVVRLDPFPPM</sequence>
<reference evidence="11" key="2">
    <citation type="journal article" date="2024" name="Plant">
        <title>Genomic evolution and insights into agronomic trait innovations of Sesamum species.</title>
        <authorList>
            <person name="Miao H."/>
            <person name="Wang L."/>
            <person name="Qu L."/>
            <person name="Liu H."/>
            <person name="Sun Y."/>
            <person name="Le M."/>
            <person name="Wang Q."/>
            <person name="Wei S."/>
            <person name="Zheng Y."/>
            <person name="Lin W."/>
            <person name="Duan Y."/>
            <person name="Cao H."/>
            <person name="Xiong S."/>
            <person name="Wang X."/>
            <person name="Wei L."/>
            <person name="Li C."/>
            <person name="Ma Q."/>
            <person name="Ju M."/>
            <person name="Zhao R."/>
            <person name="Li G."/>
            <person name="Mu C."/>
            <person name="Tian Q."/>
            <person name="Mei H."/>
            <person name="Zhang T."/>
            <person name="Gao T."/>
            <person name="Zhang H."/>
        </authorList>
    </citation>
    <scope>NUCLEOTIDE SEQUENCE</scope>
    <source>
        <strain evidence="11">KEN1</strain>
    </source>
</reference>
<gene>
    <name evidence="11" type="ORF">Slati_1279500</name>
</gene>
<dbReference type="AlphaFoldDB" id="A0AAW2XIU1"/>
<dbReference type="GO" id="GO:0016705">
    <property type="term" value="F:oxidoreductase activity, acting on paired donors, with incorporation or reduction of molecular oxygen"/>
    <property type="evidence" value="ECO:0007669"/>
    <property type="project" value="InterPro"/>
</dbReference>
<evidence type="ECO:0000256" key="5">
    <source>
        <dbReference type="ARBA" id="ARBA00022723"/>
    </source>
</evidence>
<dbReference type="GO" id="GO:0020037">
    <property type="term" value="F:heme binding"/>
    <property type="evidence" value="ECO:0007669"/>
    <property type="project" value="InterPro"/>
</dbReference>
<keyword evidence="4" id="KW-0349">Heme</keyword>